<name>A0A0V0GP66_SOLCH</name>
<accession>A0A0V0GP66</accession>
<dbReference type="AlphaFoldDB" id="A0A0V0GP66"/>
<organism evidence="1">
    <name type="scientific">Solanum chacoense</name>
    <name type="common">Chaco potato</name>
    <dbReference type="NCBI Taxonomy" id="4108"/>
    <lineage>
        <taxon>Eukaryota</taxon>
        <taxon>Viridiplantae</taxon>
        <taxon>Streptophyta</taxon>
        <taxon>Embryophyta</taxon>
        <taxon>Tracheophyta</taxon>
        <taxon>Spermatophyta</taxon>
        <taxon>Magnoliopsida</taxon>
        <taxon>eudicotyledons</taxon>
        <taxon>Gunneridae</taxon>
        <taxon>Pentapetalae</taxon>
        <taxon>asterids</taxon>
        <taxon>lamiids</taxon>
        <taxon>Solanales</taxon>
        <taxon>Solanaceae</taxon>
        <taxon>Solanoideae</taxon>
        <taxon>Solaneae</taxon>
        <taxon>Solanum</taxon>
    </lineage>
</organism>
<protein>
    <submittedName>
        <fullName evidence="1">Putative ovule protein</fullName>
    </submittedName>
</protein>
<sequence length="81" mass="9443">MEGLNNMIKTAKLRGWIKGFEVAREGIDSLEVTHLQYADDTLTFCDAEEDQLKHLRLILVLFEGRGHWSAYQLEKEFNVPY</sequence>
<reference evidence="1" key="1">
    <citation type="submission" date="2015-12" db="EMBL/GenBank/DDBJ databases">
        <title>Gene expression during late stages of embryo sac development: a critical building block for successful pollen-pistil interactions.</title>
        <authorList>
            <person name="Liu Y."/>
            <person name="Joly V."/>
            <person name="Sabar M."/>
            <person name="Matton D.P."/>
        </authorList>
    </citation>
    <scope>NUCLEOTIDE SEQUENCE</scope>
</reference>
<dbReference type="EMBL" id="GEDG01035868">
    <property type="protein sequence ID" value="JAP08998.1"/>
    <property type="molecule type" value="Transcribed_RNA"/>
</dbReference>
<evidence type="ECO:0000313" key="1">
    <source>
        <dbReference type="EMBL" id="JAP08998.1"/>
    </source>
</evidence>
<proteinExistence type="predicted"/>